<feature type="domain" description="HTH merR-type" evidence="3">
    <location>
        <begin position="11"/>
        <end position="79"/>
    </location>
</feature>
<gene>
    <name evidence="5" type="ORF">ENT89_04260</name>
    <name evidence="4" type="ORF">ENX77_03530</name>
</gene>
<organism evidence="5">
    <name type="scientific">Geoglobus ahangari</name>
    <dbReference type="NCBI Taxonomy" id="113653"/>
    <lineage>
        <taxon>Archaea</taxon>
        <taxon>Methanobacteriati</taxon>
        <taxon>Methanobacteriota</taxon>
        <taxon>Archaeoglobi</taxon>
        <taxon>Archaeoglobales</taxon>
        <taxon>Archaeoglobaceae</taxon>
        <taxon>Geoglobus</taxon>
    </lineage>
</organism>
<keyword evidence="1 5" id="KW-0238">DNA-binding</keyword>
<dbReference type="EMBL" id="DTAK01000026">
    <property type="protein sequence ID" value="HGU59380.1"/>
    <property type="molecule type" value="Genomic_DNA"/>
</dbReference>
<dbReference type="PANTHER" id="PTHR30204:SF58">
    <property type="entry name" value="HTH-TYPE TRANSCRIPTIONAL REGULATOR YFMP"/>
    <property type="match status" value="1"/>
</dbReference>
<dbReference type="InterPro" id="IPR047057">
    <property type="entry name" value="MerR_fam"/>
</dbReference>
<dbReference type="Pfam" id="PF13411">
    <property type="entry name" value="MerR_1"/>
    <property type="match status" value="1"/>
</dbReference>
<proteinExistence type="predicted"/>
<dbReference type="AlphaFoldDB" id="A0A7C4WDX2"/>
<feature type="coiled-coil region" evidence="2">
    <location>
        <begin position="93"/>
        <end position="137"/>
    </location>
</feature>
<dbReference type="PANTHER" id="PTHR30204">
    <property type="entry name" value="REDOX-CYCLING DRUG-SENSING TRANSCRIPTIONAL ACTIVATOR SOXR"/>
    <property type="match status" value="1"/>
</dbReference>
<dbReference type="InterPro" id="IPR009061">
    <property type="entry name" value="DNA-bd_dom_put_sf"/>
</dbReference>
<comment type="caution">
    <text evidence="5">The sequence shown here is derived from an EMBL/GenBank/DDBJ whole genome shotgun (WGS) entry which is preliminary data.</text>
</comment>
<accession>A0A7C4WDX2</accession>
<sequence length="137" mass="16233">MAENNKGKKEYYTISELAEEFDISTRAIRYYEEIGLLNPKRTPGNHRIFTRKDRARLKLILRGKRLGFTLEEIKQVLDMYDVKGEPEQIRLTLKIADEKLKEIEDKLQDLQILKEELLDLKERLLSRLKELEKAEAT</sequence>
<reference evidence="5" key="1">
    <citation type="journal article" date="2020" name="mSystems">
        <title>Genome- and Community-Level Interaction Insights into Carbon Utilization and Element Cycling Functions of Hydrothermarchaeota in Hydrothermal Sediment.</title>
        <authorList>
            <person name="Zhou Z."/>
            <person name="Liu Y."/>
            <person name="Xu W."/>
            <person name="Pan J."/>
            <person name="Luo Z.H."/>
            <person name="Li M."/>
        </authorList>
    </citation>
    <scope>NUCLEOTIDE SEQUENCE [LARGE SCALE GENOMIC DNA]</scope>
    <source>
        <strain evidence="5">SpSt-62</strain>
        <strain evidence="4">SpSt-97</strain>
    </source>
</reference>
<evidence type="ECO:0000259" key="3">
    <source>
        <dbReference type="PROSITE" id="PS50937"/>
    </source>
</evidence>
<dbReference type="PRINTS" id="PR00040">
    <property type="entry name" value="HTHMERR"/>
</dbReference>
<dbReference type="Gene3D" id="1.10.1660.10">
    <property type="match status" value="1"/>
</dbReference>
<evidence type="ECO:0000256" key="1">
    <source>
        <dbReference type="ARBA" id="ARBA00023125"/>
    </source>
</evidence>
<dbReference type="GO" id="GO:0003677">
    <property type="term" value="F:DNA binding"/>
    <property type="evidence" value="ECO:0007669"/>
    <property type="project" value="UniProtKB-KW"/>
</dbReference>
<protein>
    <submittedName>
        <fullName evidence="5">MerR family DNA-binding transcriptional regulator</fullName>
    </submittedName>
</protein>
<evidence type="ECO:0000313" key="5">
    <source>
        <dbReference type="EMBL" id="HGU59380.1"/>
    </source>
</evidence>
<dbReference type="EMBL" id="DTPI01000023">
    <property type="protein sequence ID" value="HGE66184.1"/>
    <property type="molecule type" value="Genomic_DNA"/>
</dbReference>
<evidence type="ECO:0000313" key="4">
    <source>
        <dbReference type="EMBL" id="HGE66184.1"/>
    </source>
</evidence>
<name>A0A7C4WDX2_9EURY</name>
<dbReference type="GO" id="GO:0003700">
    <property type="term" value="F:DNA-binding transcription factor activity"/>
    <property type="evidence" value="ECO:0007669"/>
    <property type="project" value="InterPro"/>
</dbReference>
<dbReference type="PROSITE" id="PS50937">
    <property type="entry name" value="HTH_MERR_2"/>
    <property type="match status" value="1"/>
</dbReference>
<evidence type="ECO:0000256" key="2">
    <source>
        <dbReference type="SAM" id="Coils"/>
    </source>
</evidence>
<dbReference type="SMART" id="SM00422">
    <property type="entry name" value="HTH_MERR"/>
    <property type="match status" value="1"/>
</dbReference>
<dbReference type="CDD" id="cd04776">
    <property type="entry name" value="HTH_GnyR"/>
    <property type="match status" value="1"/>
</dbReference>
<dbReference type="SUPFAM" id="SSF46955">
    <property type="entry name" value="Putative DNA-binding domain"/>
    <property type="match status" value="1"/>
</dbReference>
<keyword evidence="2" id="KW-0175">Coiled coil</keyword>
<dbReference type="InterPro" id="IPR000551">
    <property type="entry name" value="MerR-type_HTH_dom"/>
</dbReference>